<reference evidence="3" key="1">
    <citation type="submission" date="2016-06" db="EMBL/GenBank/DDBJ databases">
        <title>Parallel loss of symbiosis genes in relatives of nitrogen-fixing non-legume Parasponia.</title>
        <authorList>
            <person name="Van Velzen R."/>
            <person name="Holmer R."/>
            <person name="Bu F."/>
            <person name="Rutten L."/>
            <person name="Van Zeijl A."/>
            <person name="Liu W."/>
            <person name="Santuari L."/>
            <person name="Cao Q."/>
            <person name="Sharma T."/>
            <person name="Shen D."/>
            <person name="Roswanjaya Y."/>
            <person name="Wardhani T."/>
            <person name="Kalhor M.S."/>
            <person name="Jansen J."/>
            <person name="Van den Hoogen J."/>
            <person name="Gungor B."/>
            <person name="Hartog M."/>
            <person name="Hontelez J."/>
            <person name="Verver J."/>
            <person name="Yang W.-C."/>
            <person name="Schijlen E."/>
            <person name="Repin R."/>
            <person name="Schilthuizen M."/>
            <person name="Schranz E."/>
            <person name="Heidstra R."/>
            <person name="Miyata K."/>
            <person name="Fedorova E."/>
            <person name="Kohlen W."/>
            <person name="Bisseling T."/>
            <person name="Smit S."/>
            <person name="Geurts R."/>
        </authorList>
    </citation>
    <scope>NUCLEOTIDE SEQUENCE [LARGE SCALE GENOMIC DNA]</scope>
    <source>
        <strain evidence="3">cv. RG33-2</strain>
    </source>
</reference>
<gene>
    <name evidence="2" type="ORF">TorRG33x02_210030</name>
</gene>
<accession>A0A2P5EC94</accession>
<keyword evidence="3" id="KW-1185">Reference proteome</keyword>
<sequence>MPLPLAVSRRGGGGGGGVEEEEDERERDDVSSSSSSDEGEYELQDIRDRIKSSRGSRFNLIANEFGLASTIRNFSRENLINGIKDLSKGLVIHPDNRY</sequence>
<feature type="region of interest" description="Disordered" evidence="1">
    <location>
        <begin position="1"/>
        <end position="43"/>
    </location>
</feature>
<dbReference type="OrthoDB" id="1708647at2759"/>
<name>A0A2P5EC94_TREOI</name>
<dbReference type="Proteomes" id="UP000237000">
    <property type="component" value="Unassembled WGS sequence"/>
</dbReference>
<proteinExistence type="predicted"/>
<organism evidence="2 3">
    <name type="scientific">Trema orientale</name>
    <name type="common">Charcoal tree</name>
    <name type="synonym">Celtis orientalis</name>
    <dbReference type="NCBI Taxonomy" id="63057"/>
    <lineage>
        <taxon>Eukaryota</taxon>
        <taxon>Viridiplantae</taxon>
        <taxon>Streptophyta</taxon>
        <taxon>Embryophyta</taxon>
        <taxon>Tracheophyta</taxon>
        <taxon>Spermatophyta</taxon>
        <taxon>Magnoliopsida</taxon>
        <taxon>eudicotyledons</taxon>
        <taxon>Gunneridae</taxon>
        <taxon>Pentapetalae</taxon>
        <taxon>rosids</taxon>
        <taxon>fabids</taxon>
        <taxon>Rosales</taxon>
        <taxon>Cannabaceae</taxon>
        <taxon>Trema</taxon>
    </lineage>
</organism>
<dbReference type="EMBL" id="JXTC01000182">
    <property type="protein sequence ID" value="PON83169.1"/>
    <property type="molecule type" value="Genomic_DNA"/>
</dbReference>
<protein>
    <submittedName>
        <fullName evidence="2">Uncharacterized protein</fullName>
    </submittedName>
</protein>
<evidence type="ECO:0000313" key="3">
    <source>
        <dbReference type="Proteomes" id="UP000237000"/>
    </source>
</evidence>
<comment type="caution">
    <text evidence="2">The sequence shown here is derived from an EMBL/GenBank/DDBJ whole genome shotgun (WGS) entry which is preliminary data.</text>
</comment>
<evidence type="ECO:0000313" key="2">
    <source>
        <dbReference type="EMBL" id="PON83169.1"/>
    </source>
</evidence>
<evidence type="ECO:0000256" key="1">
    <source>
        <dbReference type="SAM" id="MobiDB-lite"/>
    </source>
</evidence>
<dbReference type="InParanoid" id="A0A2P5EC94"/>
<dbReference type="AlphaFoldDB" id="A0A2P5EC94"/>